<dbReference type="InterPro" id="IPR017907">
    <property type="entry name" value="Znf_RING_CS"/>
</dbReference>
<keyword evidence="7" id="KW-1185">Reference proteome</keyword>
<dbReference type="OrthoDB" id="9049620at2759"/>
<evidence type="ECO:0000313" key="8">
    <source>
        <dbReference type="RefSeq" id="XP_022815434.1"/>
    </source>
</evidence>
<proteinExistence type="predicted"/>
<keyword evidence="2 4" id="KW-0863">Zinc-finger</keyword>
<dbReference type="PROSITE" id="PS00518">
    <property type="entry name" value="ZF_RING_1"/>
    <property type="match status" value="1"/>
</dbReference>
<organism evidence="7 8">
    <name type="scientific">Spodoptera litura</name>
    <name type="common">Asian cotton leafworm</name>
    <dbReference type="NCBI Taxonomy" id="69820"/>
    <lineage>
        <taxon>Eukaryota</taxon>
        <taxon>Metazoa</taxon>
        <taxon>Ecdysozoa</taxon>
        <taxon>Arthropoda</taxon>
        <taxon>Hexapoda</taxon>
        <taxon>Insecta</taxon>
        <taxon>Pterygota</taxon>
        <taxon>Neoptera</taxon>
        <taxon>Endopterygota</taxon>
        <taxon>Lepidoptera</taxon>
        <taxon>Glossata</taxon>
        <taxon>Ditrysia</taxon>
        <taxon>Noctuoidea</taxon>
        <taxon>Noctuidae</taxon>
        <taxon>Amphipyrinae</taxon>
        <taxon>Spodoptera</taxon>
    </lineage>
</organism>
<dbReference type="AlphaFoldDB" id="A0A9J7DSA6"/>
<evidence type="ECO:0000256" key="5">
    <source>
        <dbReference type="SAM" id="Phobius"/>
    </source>
</evidence>
<evidence type="ECO:0000256" key="4">
    <source>
        <dbReference type="PROSITE-ProRule" id="PRU00175"/>
    </source>
</evidence>
<keyword evidence="1" id="KW-0479">Metal-binding</keyword>
<evidence type="ECO:0000256" key="3">
    <source>
        <dbReference type="ARBA" id="ARBA00022833"/>
    </source>
</evidence>
<dbReference type="PROSITE" id="PS50089">
    <property type="entry name" value="ZF_RING_2"/>
    <property type="match status" value="1"/>
</dbReference>
<name>A0A9J7DSA6_SPOLT</name>
<evidence type="ECO:0000256" key="1">
    <source>
        <dbReference type="ARBA" id="ARBA00022723"/>
    </source>
</evidence>
<dbReference type="Proteomes" id="UP000301870">
    <property type="component" value="Chromosome 1"/>
</dbReference>
<evidence type="ECO:0000259" key="6">
    <source>
        <dbReference type="PROSITE" id="PS50089"/>
    </source>
</evidence>
<dbReference type="GeneID" id="111348812"/>
<dbReference type="SUPFAM" id="SSF57850">
    <property type="entry name" value="RING/U-box"/>
    <property type="match status" value="1"/>
</dbReference>
<dbReference type="SMART" id="SM00184">
    <property type="entry name" value="RING"/>
    <property type="match status" value="1"/>
</dbReference>
<evidence type="ECO:0000256" key="2">
    <source>
        <dbReference type="ARBA" id="ARBA00022771"/>
    </source>
</evidence>
<dbReference type="InterPro" id="IPR013083">
    <property type="entry name" value="Znf_RING/FYVE/PHD"/>
</dbReference>
<reference evidence="8" key="1">
    <citation type="submission" date="2025-08" db="UniProtKB">
        <authorList>
            <consortium name="RefSeq"/>
        </authorList>
    </citation>
    <scope>IDENTIFICATION</scope>
    <source>
        <strain evidence="8">Ishihara</strain>
        <tissue evidence="8">Whole body</tissue>
    </source>
</reference>
<dbReference type="InterPro" id="IPR001841">
    <property type="entry name" value="Znf_RING"/>
</dbReference>
<keyword evidence="3" id="KW-0862">Zinc</keyword>
<feature type="domain" description="RING-type" evidence="6">
    <location>
        <begin position="41"/>
        <end position="84"/>
    </location>
</feature>
<dbReference type="KEGG" id="sliu:111348812"/>
<gene>
    <name evidence="8" type="primary">LOC111348812</name>
</gene>
<protein>
    <submittedName>
        <fullName evidence="8">Postreplication repair E3 ubiquitin-protein ligase RAD18-like</fullName>
    </submittedName>
</protein>
<dbReference type="GO" id="GO:0008270">
    <property type="term" value="F:zinc ion binding"/>
    <property type="evidence" value="ECO:0007669"/>
    <property type="project" value="UniProtKB-KW"/>
</dbReference>
<dbReference type="RefSeq" id="XP_022815434.1">
    <property type="nucleotide sequence ID" value="XM_022959666.1"/>
</dbReference>
<feature type="transmembrane region" description="Helical" evidence="5">
    <location>
        <begin position="119"/>
        <end position="140"/>
    </location>
</feature>
<keyword evidence="5" id="KW-0812">Transmembrane</keyword>
<keyword evidence="5" id="KW-0472">Membrane</keyword>
<keyword evidence="5" id="KW-1133">Transmembrane helix</keyword>
<dbReference type="Gene3D" id="3.30.40.10">
    <property type="entry name" value="Zinc/RING finger domain, C3HC4 (zinc finger)"/>
    <property type="match status" value="1"/>
</dbReference>
<dbReference type="Pfam" id="PF15227">
    <property type="entry name" value="zf-C3HC4_4"/>
    <property type="match status" value="1"/>
</dbReference>
<accession>A0A9J7DSA6</accession>
<sequence length="162" mass="18756">MRDSKCDLLMIKPRVSNHTSKCEFKSATSLEVKASSIISSCRICLSSLLDPAVLTCGHRFCEKCLNQYWRIRDKPDYIVCPLCRACAFNVDFAKREERASTEDFRKMFTEMSNISDYNVNNAVILCLKLSVLMPAIYWLVKWLKLPLIDLFTNIHHKLISRL</sequence>
<evidence type="ECO:0000313" key="7">
    <source>
        <dbReference type="Proteomes" id="UP000301870"/>
    </source>
</evidence>